<organism evidence="1">
    <name type="scientific">marine metagenome</name>
    <dbReference type="NCBI Taxonomy" id="408172"/>
    <lineage>
        <taxon>unclassified sequences</taxon>
        <taxon>metagenomes</taxon>
        <taxon>ecological metagenomes</taxon>
    </lineage>
</organism>
<dbReference type="InterPro" id="IPR014718">
    <property type="entry name" value="GH-type_carb-bd"/>
</dbReference>
<dbReference type="GO" id="GO:0003824">
    <property type="term" value="F:catalytic activity"/>
    <property type="evidence" value="ECO:0007669"/>
    <property type="project" value="InterPro"/>
</dbReference>
<dbReference type="AlphaFoldDB" id="A0A381TZ71"/>
<dbReference type="Gene3D" id="2.70.98.10">
    <property type="match status" value="1"/>
</dbReference>
<dbReference type="GO" id="GO:0030246">
    <property type="term" value="F:carbohydrate binding"/>
    <property type="evidence" value="ECO:0007669"/>
    <property type="project" value="InterPro"/>
</dbReference>
<gene>
    <name evidence="1" type="ORF">METZ01_LOCUS73602</name>
</gene>
<name>A0A381TZ71_9ZZZZ</name>
<dbReference type="GO" id="GO:0005975">
    <property type="term" value="P:carbohydrate metabolic process"/>
    <property type="evidence" value="ECO:0007669"/>
    <property type="project" value="InterPro"/>
</dbReference>
<dbReference type="Pfam" id="PF14486">
    <property type="entry name" value="DUF4432"/>
    <property type="match status" value="1"/>
</dbReference>
<accession>A0A381TZ71</accession>
<dbReference type="InterPro" id="IPR011013">
    <property type="entry name" value="Gal_mutarotase_sf_dom"/>
</dbReference>
<proteinExistence type="predicted"/>
<dbReference type="InterPro" id="IPR027839">
    <property type="entry name" value="DUF4432"/>
</dbReference>
<reference evidence="1" key="1">
    <citation type="submission" date="2018-05" db="EMBL/GenBank/DDBJ databases">
        <authorList>
            <person name="Lanie J.A."/>
            <person name="Ng W.-L."/>
            <person name="Kazmierczak K.M."/>
            <person name="Andrzejewski T.M."/>
            <person name="Davidsen T.M."/>
            <person name="Wayne K.J."/>
            <person name="Tettelin H."/>
            <person name="Glass J.I."/>
            <person name="Rusch D."/>
            <person name="Podicherti R."/>
            <person name="Tsui H.-C.T."/>
            <person name="Winkler M.E."/>
        </authorList>
    </citation>
    <scope>NUCLEOTIDE SEQUENCE</scope>
</reference>
<evidence type="ECO:0008006" key="2">
    <source>
        <dbReference type="Google" id="ProtNLM"/>
    </source>
</evidence>
<dbReference type="SUPFAM" id="SSF74650">
    <property type="entry name" value="Galactose mutarotase-like"/>
    <property type="match status" value="1"/>
</dbReference>
<sequence length="361" mass="40589">MRYQDERNHGCRVSDDWMFRGLKTVIMENEVLRIVILADKGADIYQFVHKPSDIDFLWRSPWGVTNPSTFIPTTGDGVGIWMDTYEGGWQTVLPGGGFPSEYGGVDMGLHGEVNTIPWDCLILEDDVHRVSVKFSVRAHRTPFFFEKTLTLESGSARLKIEQRLVNEGEEPVPCVWGEHIALGAPFLSDQCVIDLPGGTVKNHPVVFHDNNRLKTAHESVWPYTQLKNGDTHDLSIVPNKDFKSYDQSYITDMPQGWYGITNTEFGVGFGVSYSTDVYRYLWYWQSLGGGSGYPWYGRTYNVGIEPFTSYPNEGLEKAVENGTALLVNGGEEITTTLFAVAFESNKGVRNILADGTVRLKF</sequence>
<evidence type="ECO:0000313" key="1">
    <source>
        <dbReference type="EMBL" id="SVA20748.1"/>
    </source>
</evidence>
<protein>
    <recommendedName>
        <fullName evidence="2">DUF4432 domain-containing protein</fullName>
    </recommendedName>
</protein>
<dbReference type="EMBL" id="UINC01005348">
    <property type="protein sequence ID" value="SVA20748.1"/>
    <property type="molecule type" value="Genomic_DNA"/>
</dbReference>